<feature type="active site" description="Proton donor/acceptor" evidence="4">
    <location>
        <position position="80"/>
    </location>
</feature>
<dbReference type="GO" id="GO:0003985">
    <property type="term" value="F:acetyl-CoA C-acetyltransferase activity"/>
    <property type="evidence" value="ECO:0007669"/>
    <property type="project" value="UniProtKB-UniRule"/>
</dbReference>
<dbReference type="Pfam" id="PF08541">
    <property type="entry name" value="ACP_syn_III_C"/>
    <property type="match status" value="1"/>
</dbReference>
<comment type="similarity">
    <text evidence="4">Belongs to the thiolase-like superfamily. Archaeal HMG-CoA synthase family.</text>
</comment>
<proteinExistence type="inferred from homology"/>
<feature type="binding site" evidence="4">
    <location>
        <position position="266"/>
    </location>
    <ligand>
        <name>(3S)-3-hydroxy-3-methylglutaryl-CoA</name>
        <dbReference type="ChEBI" id="CHEBI:43074"/>
    </ligand>
</feature>
<feature type="binding site" evidence="4">
    <location>
        <position position="199"/>
    </location>
    <ligand>
        <name>CoA</name>
        <dbReference type="ChEBI" id="CHEBI:57287"/>
        <note>ligand shared with acetoacetyl-CoA thiolase</note>
    </ligand>
</feature>
<reference evidence="6 7" key="1">
    <citation type="submission" date="2016-08" db="EMBL/GenBank/DDBJ databases">
        <title>New Insights into Marine Group III Euryarchaeota, from dark to light.</title>
        <authorList>
            <person name="Haro-Moreno J.M."/>
            <person name="Rodriguez-Valera F."/>
            <person name="Lopez-Garcia P."/>
            <person name="Moreira D."/>
            <person name="Martin-Cuadrado A.B."/>
        </authorList>
    </citation>
    <scope>NUCLEOTIDE SEQUENCE [LARGE SCALE GENOMIC DNA]</scope>
    <source>
        <strain evidence="6">CG-Epi2</strain>
    </source>
</reference>
<organism evidence="6 7">
    <name type="scientific">Marine Group III euryarchaeote CG-Epi2</name>
    <dbReference type="NCBI Taxonomy" id="1888996"/>
    <lineage>
        <taxon>Archaea</taxon>
        <taxon>Methanobacteriati</taxon>
        <taxon>Thermoplasmatota</taxon>
        <taxon>Thermoplasmata</taxon>
        <taxon>Candidatus Thermoprofundales</taxon>
    </lineage>
</organism>
<dbReference type="InterPro" id="IPR016039">
    <property type="entry name" value="Thiolase-like"/>
</dbReference>
<feature type="active site" description="Acyl-thioester intermediate" evidence="4">
    <location>
        <position position="112"/>
    </location>
</feature>
<comment type="subunit">
    <text evidence="4">Interacts with acetoacetyl-CoA thiolase that catalyzes the precedent step in the pathway and with a DUF35 protein. The acetoacetyl-CoA thiolase/HMG-CoA synthase complex channels the intermediate via a fused CoA-binding site, which allows for efficient coupling of the endergonic thiolase reaction with the exergonic HMGCS reaction.</text>
</comment>
<sequence length="348" mass="37211">MNGIVSYGAYVPGYKIETGEIASVWGADGSAWAKNLNVYSKSVPGPDEDVITIAVEATRQAMKRGKLSGDDIEAVYTGSESHPYAVKPTSTIVAEAIRATPNLTAADFEFACKAGTAAIQTCLGMVGHKQIKNGIAIGVDTSQGAPGDALEYSASAGGGALVIGRNNVIANINHTTSYTTDTPDFWRREGQKYPRHGGRFTGKPAFFKHVMNCGMLIMEKANTKPEDYDYIVTHQPNGKFPIRAAKSLGFTKEQFETGLLTPKIGNTYSGAVFLGLAAILDIAKPGDRILAVAYGSGAGSDGFDITVTDKIMDMDRTETVEDMISRMEIVNYATYAKFRGKLNMGSTK</sequence>
<dbReference type="EC" id="2.3.3.10" evidence="4"/>
<keyword evidence="2 4" id="KW-0414">Isoprene biosynthesis</keyword>
<comment type="function">
    <text evidence="4">Catalyzes the condensation of acetyl-CoA with acetoacetyl-CoA to form 3-hydroxy-3-methylglutaryl-CoA (HMG-CoA). Functions in the mevalonate (MVA) pathway leading to isopentenyl diphosphate (IPP), a key precursor for the biosynthesis of isoprenoid compounds that are building blocks of archaeal membrane lipids.</text>
</comment>
<dbReference type="InterPro" id="IPR004656">
    <property type="entry name" value="HMG_CoA_Synthase"/>
</dbReference>
<dbReference type="GO" id="GO:0004421">
    <property type="term" value="F:hydroxymethylglutaryl-CoA synthase activity"/>
    <property type="evidence" value="ECO:0007669"/>
    <property type="project" value="UniProtKB-EC"/>
</dbReference>
<feature type="binding site" evidence="4">
    <location>
        <position position="28"/>
    </location>
    <ligand>
        <name>(3S)-3-hydroxy-3-methylglutaryl-CoA</name>
        <dbReference type="ChEBI" id="CHEBI:43074"/>
    </ligand>
</feature>
<evidence type="ECO:0000256" key="4">
    <source>
        <dbReference type="HAMAP-Rule" id="MF_01409"/>
    </source>
</evidence>
<evidence type="ECO:0000313" key="6">
    <source>
        <dbReference type="EMBL" id="OIR23109.1"/>
    </source>
</evidence>
<protein>
    <recommendedName>
        <fullName evidence="4">Hydroxymethylglutaryl-CoA synthase</fullName>
        <shortName evidence="4">HMG-CoA synthase</shortName>
        <shortName evidence="4">HMGCS</shortName>
        <ecNumber evidence="4">2.3.3.10</ecNumber>
    </recommendedName>
</protein>
<dbReference type="PANTHER" id="PTHR43323:SF2">
    <property type="entry name" value="HYDROXYMETHYLGLUTARYL-COA SYNTHASE"/>
    <property type="match status" value="1"/>
</dbReference>
<dbReference type="NCBIfam" id="TIGR00748">
    <property type="entry name" value="HMG_CoA_syn_Arc"/>
    <property type="match status" value="1"/>
</dbReference>
<comment type="caution">
    <text evidence="6">The sequence shown here is derived from an EMBL/GenBank/DDBJ whole genome shotgun (WGS) entry which is preliminary data.</text>
</comment>
<evidence type="ECO:0000256" key="1">
    <source>
        <dbReference type="ARBA" id="ARBA00022679"/>
    </source>
</evidence>
<feature type="binding site" evidence="4">
    <location>
        <position position="239"/>
    </location>
    <ligand>
        <name>CoA</name>
        <dbReference type="ChEBI" id="CHEBI:57287"/>
        <note>ligand shared with acetoacetyl-CoA thiolase</note>
    </ligand>
</feature>
<dbReference type="AlphaFoldDB" id="A0A1J5U2X3"/>
<dbReference type="Gene3D" id="3.40.47.10">
    <property type="match status" value="1"/>
</dbReference>
<dbReference type="GO" id="GO:0010142">
    <property type="term" value="P:farnesyl diphosphate biosynthetic process, mevalonate pathway"/>
    <property type="evidence" value="ECO:0007669"/>
    <property type="project" value="TreeGrafter"/>
</dbReference>
<keyword evidence="1 4" id="KW-0808">Transferase</keyword>
<feature type="binding site" evidence="4">
    <location>
        <position position="296"/>
    </location>
    <ligand>
        <name>(3S)-3-hydroxy-3-methylglutaryl-CoA</name>
        <dbReference type="ChEBI" id="CHEBI:43074"/>
    </ligand>
</feature>
<feature type="binding site" evidence="4">
    <location>
        <position position="112"/>
    </location>
    <ligand>
        <name>(3S)-3-hydroxy-3-methylglutaryl-CoA</name>
        <dbReference type="ChEBI" id="CHEBI:43074"/>
    </ligand>
</feature>
<dbReference type="Proteomes" id="UP000183615">
    <property type="component" value="Unassembled WGS sequence"/>
</dbReference>
<evidence type="ECO:0000256" key="2">
    <source>
        <dbReference type="ARBA" id="ARBA00023229"/>
    </source>
</evidence>
<evidence type="ECO:0000259" key="5">
    <source>
        <dbReference type="Pfam" id="PF08541"/>
    </source>
</evidence>
<comment type="pathway">
    <text evidence="4">Metabolic intermediate biosynthesis; (R)-mevalonate biosynthesis; (R)-mevalonate from acetyl-CoA: step 2/3.</text>
</comment>
<feature type="binding site" evidence="4">
    <location>
        <position position="234"/>
    </location>
    <ligand>
        <name>(3S)-3-hydroxy-3-methylglutaryl-CoA</name>
        <dbReference type="ChEBI" id="CHEBI:43074"/>
    </ligand>
</feature>
<dbReference type="NCBIfam" id="NF003274">
    <property type="entry name" value="PRK04262.1"/>
    <property type="match status" value="1"/>
</dbReference>
<dbReference type="GO" id="GO:0019287">
    <property type="term" value="P:isopentenyl diphosphate biosynthetic process, mevalonate pathway"/>
    <property type="evidence" value="ECO:0007669"/>
    <property type="project" value="UniProtKB-UniRule"/>
</dbReference>
<feature type="binding site" evidence="4">
    <location>
        <position position="153"/>
    </location>
    <ligand>
        <name>(3S)-3-hydroxy-3-methylglutaryl-CoA</name>
        <dbReference type="ChEBI" id="CHEBI:43074"/>
    </ligand>
</feature>
<dbReference type="PANTHER" id="PTHR43323">
    <property type="entry name" value="3-HYDROXY-3-METHYLGLUTARYL COENZYME A SYNTHASE"/>
    <property type="match status" value="1"/>
</dbReference>
<feature type="binding site" evidence="4">
    <location>
        <position position="243"/>
    </location>
    <ligand>
        <name>(3S)-3-hydroxy-3-methylglutaryl-CoA</name>
        <dbReference type="ChEBI" id="CHEBI:43074"/>
    </ligand>
</feature>
<feature type="domain" description="Beta-ketoacyl-[acyl-carrier-protein] synthase III C-terminal" evidence="5">
    <location>
        <begin position="218"/>
        <end position="298"/>
    </location>
</feature>
<name>A0A1J5U2X3_9ARCH</name>
<dbReference type="EMBL" id="MIYZ01000001">
    <property type="protein sequence ID" value="OIR23109.1"/>
    <property type="molecule type" value="Genomic_DNA"/>
</dbReference>
<comment type="caution">
    <text evidence="4">Lacks conserved residue(s) required for the propagation of feature annotation.</text>
</comment>
<keyword evidence="3 4" id="KW-0012">Acyltransferase</keyword>
<feature type="active site" description="Proton donor/acceptor" evidence="4">
    <location>
        <position position="234"/>
    </location>
</feature>
<dbReference type="InterPro" id="IPR013747">
    <property type="entry name" value="ACP_syn_III_C"/>
</dbReference>
<evidence type="ECO:0000256" key="3">
    <source>
        <dbReference type="ARBA" id="ARBA00023315"/>
    </source>
</evidence>
<gene>
    <name evidence="6" type="ORF">BET99_00150</name>
</gene>
<evidence type="ECO:0000313" key="7">
    <source>
        <dbReference type="Proteomes" id="UP000183615"/>
    </source>
</evidence>
<feature type="binding site" evidence="4">
    <location>
        <position position="201"/>
    </location>
    <ligand>
        <name>(3S)-3-hydroxy-3-methylglutaryl-CoA</name>
        <dbReference type="ChEBI" id="CHEBI:43074"/>
    </ligand>
</feature>
<accession>A0A1J5U2X3</accession>
<comment type="catalytic activity">
    <reaction evidence="4">
        <text>acetoacetyl-CoA + acetyl-CoA + H2O = (3S)-3-hydroxy-3-methylglutaryl-CoA + CoA + H(+)</text>
        <dbReference type="Rhea" id="RHEA:10188"/>
        <dbReference type="ChEBI" id="CHEBI:15377"/>
        <dbReference type="ChEBI" id="CHEBI:15378"/>
        <dbReference type="ChEBI" id="CHEBI:43074"/>
        <dbReference type="ChEBI" id="CHEBI:57286"/>
        <dbReference type="ChEBI" id="CHEBI:57287"/>
        <dbReference type="ChEBI" id="CHEBI:57288"/>
        <dbReference type="EC" id="2.3.3.10"/>
    </reaction>
</comment>
<dbReference type="SUPFAM" id="SSF53901">
    <property type="entry name" value="Thiolase-like"/>
    <property type="match status" value="2"/>
</dbReference>
<dbReference type="HAMAP" id="MF_01409">
    <property type="entry name" value="HMG_CoA_synth_arch"/>
    <property type="match status" value="1"/>
</dbReference>
<dbReference type="CDD" id="cd00827">
    <property type="entry name" value="init_cond_enzymes"/>
    <property type="match status" value="1"/>
</dbReference>